<dbReference type="EMBL" id="FOJA01000001">
    <property type="protein sequence ID" value="SEW11761.1"/>
    <property type="molecule type" value="Genomic_DNA"/>
</dbReference>
<evidence type="ECO:0008006" key="3">
    <source>
        <dbReference type="Google" id="ProtNLM"/>
    </source>
</evidence>
<keyword evidence="2" id="KW-1185">Reference proteome</keyword>
<dbReference type="AlphaFoldDB" id="A0A1I0PBK4"/>
<gene>
    <name evidence="1" type="ORF">SAMN04487945_1572</name>
</gene>
<evidence type="ECO:0000313" key="1">
    <source>
        <dbReference type="EMBL" id="SEW11761.1"/>
    </source>
</evidence>
<dbReference type="STRING" id="355548.SAMN04487945_1572"/>
<reference evidence="1 2" key="1">
    <citation type="submission" date="2016-10" db="EMBL/GenBank/DDBJ databases">
        <authorList>
            <person name="de Groot N.N."/>
        </authorList>
    </citation>
    <scope>NUCLEOTIDE SEQUENCE [LARGE SCALE GENOMIC DNA]</scope>
    <source>
        <strain evidence="1 2">CGMCC 1.5337</strain>
    </source>
</reference>
<evidence type="ECO:0000313" key="2">
    <source>
        <dbReference type="Proteomes" id="UP000198518"/>
    </source>
</evidence>
<sequence length="65" mass="7386">MVWYTIACMSSAQTPDDSLLDEFLEDRGHDTETWEESYNKKQCPECGGLHEVDARTCEVCGWGPN</sequence>
<organism evidence="1 2">
    <name type="scientific">Halobacterium jilantaiense</name>
    <dbReference type="NCBI Taxonomy" id="355548"/>
    <lineage>
        <taxon>Archaea</taxon>
        <taxon>Methanobacteriati</taxon>
        <taxon>Methanobacteriota</taxon>
        <taxon>Stenosarchaea group</taxon>
        <taxon>Halobacteria</taxon>
        <taxon>Halobacteriales</taxon>
        <taxon>Halobacteriaceae</taxon>
        <taxon>Halobacterium</taxon>
    </lineage>
</organism>
<protein>
    <recommendedName>
        <fullName evidence="3">Small CPxCG-related zinc finger protein</fullName>
    </recommendedName>
</protein>
<proteinExistence type="predicted"/>
<dbReference type="Proteomes" id="UP000198518">
    <property type="component" value="Unassembled WGS sequence"/>
</dbReference>
<accession>A0A1I0PBK4</accession>
<dbReference type="NCBIfam" id="NF041910">
    <property type="entry name" value="HVO_0416"/>
    <property type="match status" value="1"/>
</dbReference>
<name>A0A1I0PBK4_9EURY</name>
<dbReference type="InterPro" id="IPR049695">
    <property type="entry name" value="HVO_0416-like"/>
</dbReference>